<proteinExistence type="predicted"/>
<dbReference type="Pfam" id="PF22747">
    <property type="entry name" value="Zn_ribbon_DUF2089"/>
    <property type="match status" value="1"/>
</dbReference>
<name>A0A9D9HT70_9BACT</name>
<accession>A0A9D9HT70</accession>
<dbReference type="InterPro" id="IPR053957">
    <property type="entry name" value="DUF2089_Zn_ribbon"/>
</dbReference>
<evidence type="ECO:0000313" key="4">
    <source>
        <dbReference type="Proteomes" id="UP000823641"/>
    </source>
</evidence>
<comment type="caution">
    <text evidence="3">The sequence shown here is derived from an EMBL/GenBank/DDBJ whole genome shotgun (WGS) entry which is preliminary data.</text>
</comment>
<evidence type="ECO:0000313" key="3">
    <source>
        <dbReference type="EMBL" id="MBO8459550.1"/>
    </source>
</evidence>
<feature type="domain" description="DUF2089" evidence="2">
    <location>
        <begin position="7"/>
        <end position="37"/>
    </location>
</feature>
<feature type="domain" description="DUF2089" evidence="1">
    <location>
        <begin position="40"/>
        <end position="84"/>
    </location>
</feature>
<dbReference type="InterPro" id="IPR018658">
    <property type="entry name" value="DUF2089"/>
</dbReference>
<organism evidence="3 4">
    <name type="scientific">Candidatus Gallipaludibacter merdavium</name>
    <dbReference type="NCBI Taxonomy" id="2840839"/>
    <lineage>
        <taxon>Bacteria</taxon>
        <taxon>Pseudomonadati</taxon>
        <taxon>Bacteroidota</taxon>
        <taxon>Bacteroidia</taxon>
        <taxon>Bacteroidales</taxon>
        <taxon>Candidatus Gallipaludibacter</taxon>
    </lineage>
</organism>
<gene>
    <name evidence="3" type="ORF">IAA73_04355</name>
</gene>
<sequence>MNLPIQCPSCGDTLHVKSLLCEHCGTEVSGNYLLPPIARLSPEKQHFLLQFILCSGSLKEMAALRKLSYPTVRNMLDDIIAELKSFQ</sequence>
<dbReference type="EMBL" id="JADIMG010000045">
    <property type="protein sequence ID" value="MBO8459550.1"/>
    <property type="molecule type" value="Genomic_DNA"/>
</dbReference>
<reference evidence="3" key="2">
    <citation type="journal article" date="2021" name="PeerJ">
        <title>Extensive microbial diversity within the chicken gut microbiome revealed by metagenomics and culture.</title>
        <authorList>
            <person name="Gilroy R."/>
            <person name="Ravi A."/>
            <person name="Getino M."/>
            <person name="Pursley I."/>
            <person name="Horton D.L."/>
            <person name="Alikhan N.F."/>
            <person name="Baker D."/>
            <person name="Gharbi K."/>
            <person name="Hall N."/>
            <person name="Watson M."/>
            <person name="Adriaenssens E.M."/>
            <person name="Foster-Nyarko E."/>
            <person name="Jarju S."/>
            <person name="Secka A."/>
            <person name="Antonio M."/>
            <person name="Oren A."/>
            <person name="Chaudhuri R.R."/>
            <person name="La Ragione R."/>
            <person name="Hildebrand F."/>
            <person name="Pallen M.J."/>
        </authorList>
    </citation>
    <scope>NUCLEOTIDE SEQUENCE</scope>
    <source>
        <strain evidence="3">G3-3990</strain>
    </source>
</reference>
<dbReference type="Proteomes" id="UP000823641">
    <property type="component" value="Unassembled WGS sequence"/>
</dbReference>
<dbReference type="AlphaFoldDB" id="A0A9D9HT70"/>
<evidence type="ECO:0000259" key="2">
    <source>
        <dbReference type="Pfam" id="PF22747"/>
    </source>
</evidence>
<dbReference type="Pfam" id="PF09862">
    <property type="entry name" value="DUF2089"/>
    <property type="match status" value="1"/>
</dbReference>
<reference evidence="3" key="1">
    <citation type="submission" date="2020-10" db="EMBL/GenBank/DDBJ databases">
        <authorList>
            <person name="Gilroy R."/>
        </authorList>
    </citation>
    <scope>NUCLEOTIDE SEQUENCE</scope>
    <source>
        <strain evidence="3">G3-3990</strain>
    </source>
</reference>
<protein>
    <submittedName>
        <fullName evidence="3">DUF2089 family protein</fullName>
    </submittedName>
</protein>
<evidence type="ECO:0000259" key="1">
    <source>
        <dbReference type="Pfam" id="PF09862"/>
    </source>
</evidence>